<evidence type="ECO:0000313" key="1">
    <source>
        <dbReference type="EMBL" id="GGD47459.1"/>
    </source>
</evidence>
<gene>
    <name evidence="1" type="ORF">GCM10010989_22210</name>
</gene>
<keyword evidence="2" id="KW-1185">Reference proteome</keyword>
<dbReference type="OrthoDB" id="7433140at2"/>
<dbReference type="EMBL" id="BMIO01000006">
    <property type="protein sequence ID" value="GGD47459.1"/>
    <property type="molecule type" value="Genomic_DNA"/>
</dbReference>
<sequence>MTEAEVIEAKRLRNTARDVFDTQKDLVRADLDAASLGKRVATRISEDGRYLAEEAANAANRNKALTGLGALAVTALVFRKPLMAFAGSIFGAEKVEDAEETAADTEKDRVE</sequence>
<protein>
    <submittedName>
        <fullName evidence="1">Uncharacterized protein</fullName>
    </submittedName>
</protein>
<dbReference type="Proteomes" id="UP000598997">
    <property type="component" value="Unassembled WGS sequence"/>
</dbReference>
<accession>A0A916YIP5</accession>
<proteinExistence type="predicted"/>
<name>A0A916YIP5_9SPHN</name>
<comment type="caution">
    <text evidence="1">The sequence shown here is derived from an EMBL/GenBank/DDBJ whole genome shotgun (WGS) entry which is preliminary data.</text>
</comment>
<dbReference type="AlphaFoldDB" id="A0A916YIP5"/>
<evidence type="ECO:0000313" key="2">
    <source>
        <dbReference type="Proteomes" id="UP000598997"/>
    </source>
</evidence>
<dbReference type="RefSeq" id="WP_066761686.1">
    <property type="nucleotide sequence ID" value="NZ_BMIO01000006.1"/>
</dbReference>
<organism evidence="1 2">
    <name type="scientific">Croceicoccus pelagius</name>
    <dbReference type="NCBI Taxonomy" id="1703341"/>
    <lineage>
        <taxon>Bacteria</taxon>
        <taxon>Pseudomonadati</taxon>
        <taxon>Pseudomonadota</taxon>
        <taxon>Alphaproteobacteria</taxon>
        <taxon>Sphingomonadales</taxon>
        <taxon>Erythrobacteraceae</taxon>
        <taxon>Croceicoccus</taxon>
    </lineage>
</organism>
<reference evidence="1 2" key="1">
    <citation type="journal article" date="2014" name="Int. J. Syst. Evol. Microbiol.">
        <title>Complete genome sequence of Corynebacterium casei LMG S-19264T (=DSM 44701T), isolated from a smear-ripened cheese.</title>
        <authorList>
            <consortium name="US DOE Joint Genome Institute (JGI-PGF)"/>
            <person name="Walter F."/>
            <person name="Albersmeier A."/>
            <person name="Kalinowski J."/>
            <person name="Ruckert C."/>
        </authorList>
    </citation>
    <scope>NUCLEOTIDE SEQUENCE [LARGE SCALE GENOMIC DNA]</scope>
    <source>
        <strain evidence="1 2">CGMCC 1.15358</strain>
    </source>
</reference>